<dbReference type="SUPFAM" id="SSF51197">
    <property type="entry name" value="Clavaminate synthase-like"/>
    <property type="match status" value="1"/>
</dbReference>
<sequence>MTTSTDVAFLDDLFTYYEVDARRPRLLDVVQARMRHTGLVAVSGLTSPEAVAKFADRVMHRGVYPGKGPLRLHEIRDTGEHAHRLGRAELTRAAVDVHTCRPDLVLPPRLVLMACINPGHEGGETVLVDGKVLFGDLCRRRPDTADAFLHERAAAFGPTVSAPVFDDLGRRRYALRLRQDGVVRWSAATQPYLPVLRTALQRHQQVLALGYGQGLLVDNARWATGRLAFAGPRVFLRAEGTARFRVAAGFVSGAVPR</sequence>
<dbReference type="InterPro" id="IPR003819">
    <property type="entry name" value="TauD/TfdA-like"/>
</dbReference>
<dbReference type="Pfam" id="PF02668">
    <property type="entry name" value="TauD"/>
    <property type="match status" value="1"/>
</dbReference>
<keyword evidence="2" id="KW-0408">Iron</keyword>
<feature type="domain" description="TauD/TfdA-like" evidence="3">
    <location>
        <begin position="16"/>
        <end position="237"/>
    </location>
</feature>
<evidence type="ECO:0000256" key="1">
    <source>
        <dbReference type="ARBA" id="ARBA00023002"/>
    </source>
</evidence>
<evidence type="ECO:0000259" key="3">
    <source>
        <dbReference type="Pfam" id="PF02668"/>
    </source>
</evidence>
<dbReference type="RefSeq" id="WP_417922330.1">
    <property type="nucleotide sequence ID" value="NZ_JBHSFS010000002.1"/>
</dbReference>
<dbReference type="EMBL" id="JBHSFS010000002">
    <property type="protein sequence ID" value="MFC4512254.1"/>
    <property type="molecule type" value="Genomic_DNA"/>
</dbReference>
<reference evidence="5" key="1">
    <citation type="journal article" date="2019" name="Int. J. Syst. Evol. Microbiol.">
        <title>The Global Catalogue of Microorganisms (GCM) 10K type strain sequencing project: providing services to taxonomists for standard genome sequencing and annotation.</title>
        <authorList>
            <consortium name="The Broad Institute Genomics Platform"/>
            <consortium name="The Broad Institute Genome Sequencing Center for Infectious Disease"/>
            <person name="Wu L."/>
            <person name="Ma J."/>
        </authorList>
    </citation>
    <scope>NUCLEOTIDE SEQUENCE [LARGE SCALE GENOMIC DNA]</scope>
    <source>
        <strain evidence="5">CECT 8064</strain>
    </source>
</reference>
<gene>
    <name evidence="4" type="ORF">ACFPEN_04815</name>
</gene>
<protein>
    <submittedName>
        <fullName evidence="4">TauD/TfdA family dioxygenase</fullName>
    </submittedName>
</protein>
<organism evidence="4 5">
    <name type="scientific">Streptomyces ehimensis</name>
    <dbReference type="NCBI Taxonomy" id="68195"/>
    <lineage>
        <taxon>Bacteria</taxon>
        <taxon>Bacillati</taxon>
        <taxon>Actinomycetota</taxon>
        <taxon>Actinomycetes</taxon>
        <taxon>Kitasatosporales</taxon>
        <taxon>Streptomycetaceae</taxon>
        <taxon>Streptomyces</taxon>
    </lineage>
</organism>
<keyword evidence="4" id="KW-0223">Dioxygenase</keyword>
<dbReference type="Gene3D" id="3.60.130.10">
    <property type="entry name" value="Clavaminate synthase-like"/>
    <property type="match status" value="1"/>
</dbReference>
<proteinExistence type="predicted"/>
<keyword evidence="1" id="KW-0560">Oxidoreductase</keyword>
<evidence type="ECO:0000313" key="5">
    <source>
        <dbReference type="Proteomes" id="UP001595990"/>
    </source>
</evidence>
<accession>A0ABV9BBK4</accession>
<dbReference type="InterPro" id="IPR042098">
    <property type="entry name" value="TauD-like_sf"/>
</dbReference>
<dbReference type="Proteomes" id="UP001595990">
    <property type="component" value="Unassembled WGS sequence"/>
</dbReference>
<evidence type="ECO:0000313" key="4">
    <source>
        <dbReference type="EMBL" id="MFC4512254.1"/>
    </source>
</evidence>
<dbReference type="GO" id="GO:0051213">
    <property type="term" value="F:dioxygenase activity"/>
    <property type="evidence" value="ECO:0007669"/>
    <property type="project" value="UniProtKB-KW"/>
</dbReference>
<keyword evidence="5" id="KW-1185">Reference proteome</keyword>
<name>A0ABV9BBK4_9ACTN</name>
<evidence type="ECO:0000256" key="2">
    <source>
        <dbReference type="ARBA" id="ARBA00023004"/>
    </source>
</evidence>
<comment type="caution">
    <text evidence="4">The sequence shown here is derived from an EMBL/GenBank/DDBJ whole genome shotgun (WGS) entry which is preliminary data.</text>
</comment>